<protein>
    <submittedName>
        <fullName evidence="1">Uncharacterized protein</fullName>
    </submittedName>
</protein>
<reference evidence="1" key="1">
    <citation type="journal article" date="2020" name="Nature">
        <title>Giant virus diversity and host interactions through global metagenomics.</title>
        <authorList>
            <person name="Schulz F."/>
            <person name="Roux S."/>
            <person name="Paez-Espino D."/>
            <person name="Jungbluth S."/>
            <person name="Walsh D.A."/>
            <person name="Denef V.J."/>
            <person name="McMahon K.D."/>
            <person name="Konstantinidis K.T."/>
            <person name="Eloe-Fadrosh E.A."/>
            <person name="Kyrpides N.C."/>
            <person name="Woyke T."/>
        </authorList>
    </citation>
    <scope>NUCLEOTIDE SEQUENCE</scope>
    <source>
        <strain evidence="1">GVMAG-M-3300023174-104</strain>
    </source>
</reference>
<organism evidence="1">
    <name type="scientific">viral metagenome</name>
    <dbReference type="NCBI Taxonomy" id="1070528"/>
    <lineage>
        <taxon>unclassified sequences</taxon>
        <taxon>metagenomes</taxon>
        <taxon>organismal metagenomes</taxon>
    </lineage>
</organism>
<evidence type="ECO:0000313" key="1">
    <source>
        <dbReference type="EMBL" id="QHT10229.1"/>
    </source>
</evidence>
<dbReference type="AlphaFoldDB" id="A0A6C0D2V0"/>
<name>A0A6C0D2V0_9ZZZZ</name>
<sequence>MQTIQNQQNFCSFSPNLNSNTNTSIRLMERYYRNSKTSVLLDNVGCPSGYLYVGKDSSKGQMCQKDGKTSFACDLKNGTTSKDNKKMYCTY</sequence>
<dbReference type="EMBL" id="MN739519">
    <property type="protein sequence ID" value="QHT10229.1"/>
    <property type="molecule type" value="Genomic_DNA"/>
</dbReference>
<proteinExistence type="predicted"/>
<accession>A0A6C0D2V0</accession>